<evidence type="ECO:0000313" key="2">
    <source>
        <dbReference type="EMBL" id="KAJ3749585.1"/>
    </source>
</evidence>
<sequence length="133" mass="14678">MRFTLIYLALGLATAAYAAPTNPEAAPAPQSVEVKFLDNFAGSELSAPLSKIEPEKVQKGLDRIIKKYASKGSSKLLKGWQFRIMNEFNDGDAKGFKCAMKGFGQCVNGYWCHFTVLYDESTQPILHQLVPDS</sequence>
<name>A0A9W8P9V5_9AGAR</name>
<reference evidence="2 3" key="1">
    <citation type="journal article" date="2023" name="Proc. Natl. Acad. Sci. U.S.A.">
        <title>A global phylogenomic analysis of the shiitake genus Lentinula.</title>
        <authorList>
            <person name="Sierra-Patev S."/>
            <person name="Min B."/>
            <person name="Naranjo-Ortiz M."/>
            <person name="Looney B."/>
            <person name="Konkel Z."/>
            <person name="Slot J.C."/>
            <person name="Sakamoto Y."/>
            <person name="Steenwyk J.L."/>
            <person name="Rokas A."/>
            <person name="Carro J."/>
            <person name="Camarero S."/>
            <person name="Ferreira P."/>
            <person name="Molpeceres G."/>
            <person name="Ruiz-Duenas F.J."/>
            <person name="Serrano A."/>
            <person name="Henrissat B."/>
            <person name="Drula E."/>
            <person name="Hughes K.W."/>
            <person name="Mata J.L."/>
            <person name="Ishikawa N.K."/>
            <person name="Vargas-Isla R."/>
            <person name="Ushijima S."/>
            <person name="Smith C.A."/>
            <person name="Donoghue J."/>
            <person name="Ahrendt S."/>
            <person name="Andreopoulos W."/>
            <person name="He G."/>
            <person name="LaButti K."/>
            <person name="Lipzen A."/>
            <person name="Ng V."/>
            <person name="Riley R."/>
            <person name="Sandor L."/>
            <person name="Barry K."/>
            <person name="Martinez A.T."/>
            <person name="Xiao Y."/>
            <person name="Gibbons J.G."/>
            <person name="Terashima K."/>
            <person name="Grigoriev I.V."/>
            <person name="Hibbett D."/>
        </authorList>
    </citation>
    <scope>NUCLEOTIDE SEQUENCE [LARGE SCALE GENOMIC DNA]</scope>
    <source>
        <strain evidence="2 3">TFB7810</strain>
    </source>
</reference>
<organism evidence="2 3">
    <name type="scientific">Lentinula detonsa</name>
    <dbReference type="NCBI Taxonomy" id="2804962"/>
    <lineage>
        <taxon>Eukaryota</taxon>
        <taxon>Fungi</taxon>
        <taxon>Dikarya</taxon>
        <taxon>Basidiomycota</taxon>
        <taxon>Agaricomycotina</taxon>
        <taxon>Agaricomycetes</taxon>
        <taxon>Agaricomycetidae</taxon>
        <taxon>Agaricales</taxon>
        <taxon>Marasmiineae</taxon>
        <taxon>Omphalotaceae</taxon>
        <taxon>Lentinula</taxon>
    </lineage>
</organism>
<feature type="chain" id="PRO_5040849650" evidence="1">
    <location>
        <begin position="19"/>
        <end position="133"/>
    </location>
</feature>
<feature type="signal peptide" evidence="1">
    <location>
        <begin position="1"/>
        <end position="18"/>
    </location>
</feature>
<evidence type="ECO:0000313" key="3">
    <source>
        <dbReference type="Proteomes" id="UP001142393"/>
    </source>
</evidence>
<dbReference type="Proteomes" id="UP001142393">
    <property type="component" value="Unassembled WGS sequence"/>
</dbReference>
<keyword evidence="1" id="KW-0732">Signal</keyword>
<dbReference type="AlphaFoldDB" id="A0A9W8P9V5"/>
<accession>A0A9W8P9V5</accession>
<evidence type="ECO:0000256" key="1">
    <source>
        <dbReference type="SAM" id="SignalP"/>
    </source>
</evidence>
<gene>
    <name evidence="2" type="ORF">DFH05DRAFT_693240</name>
</gene>
<protein>
    <submittedName>
        <fullName evidence="2">Uncharacterized protein</fullName>
    </submittedName>
</protein>
<keyword evidence="3" id="KW-1185">Reference proteome</keyword>
<dbReference type="EMBL" id="JANVFU010000002">
    <property type="protein sequence ID" value="KAJ3749585.1"/>
    <property type="molecule type" value="Genomic_DNA"/>
</dbReference>
<comment type="caution">
    <text evidence="2">The sequence shown here is derived from an EMBL/GenBank/DDBJ whole genome shotgun (WGS) entry which is preliminary data.</text>
</comment>
<proteinExistence type="predicted"/>